<evidence type="ECO:0000313" key="1">
    <source>
        <dbReference type="EMBL" id="OGN10920.1"/>
    </source>
</evidence>
<sequence>MAKNRIVAAVILFSVFLAGCAGKRINIDPSNPVYKPKNDFQKNYGFLITPDEKKIGYTLEDYPDLSEPIRPFDKIDTLGEFRRFEEHFWKIRDANPNVPGNEFKELIDGRIRDIENEIFFRDIDIPGTRFDSNGGLKSDLAHVYLLWGAPTPRNKAKLSESNYRTELMVWYYFYNNRPIFRFLFYDNYGLWRLFKNYAPALRYEDLFNPLISPLRQISNRMATTIEELIEIWQELERDDVGWIFRNALFEFSSYTDWVIEGGNNKDKFGALDPPEPAALTAKRFKPIILGQPGDLTGREFLSSSYDSFIPAKLDIIHKGRPSFALYVDYKDVDWEVKKETAETILDIRISFQHKANKKIEEFAVRLPIQKPLEEVERKRKGVLVNGVLTRVVIEIRLDDVPNFARTDKPEHTLRQLIDNLELGDYVVNADLRHAVTKKYNTWHEEIIIK</sequence>
<comment type="caution">
    <text evidence="1">The sequence shown here is derived from an EMBL/GenBank/DDBJ whole genome shotgun (WGS) entry which is preliminary data.</text>
</comment>
<evidence type="ECO:0008006" key="3">
    <source>
        <dbReference type="Google" id="ProtNLM"/>
    </source>
</evidence>
<dbReference type="AlphaFoldDB" id="A0A1F8FEE9"/>
<proteinExistence type="predicted"/>
<gene>
    <name evidence="1" type="ORF">A3J46_04150</name>
</gene>
<dbReference type="Proteomes" id="UP000177167">
    <property type="component" value="Unassembled WGS sequence"/>
</dbReference>
<accession>A0A1F8FEE9</accession>
<reference evidence="1 2" key="1">
    <citation type="journal article" date="2016" name="Nat. Commun.">
        <title>Thousands of microbial genomes shed light on interconnected biogeochemical processes in an aquifer system.</title>
        <authorList>
            <person name="Anantharaman K."/>
            <person name="Brown C.T."/>
            <person name="Hug L.A."/>
            <person name="Sharon I."/>
            <person name="Castelle C.J."/>
            <person name="Probst A.J."/>
            <person name="Thomas B.C."/>
            <person name="Singh A."/>
            <person name="Wilkins M.J."/>
            <person name="Karaoz U."/>
            <person name="Brodie E.L."/>
            <person name="Williams K.H."/>
            <person name="Hubbard S.S."/>
            <person name="Banfield J.F."/>
        </authorList>
    </citation>
    <scope>NUCLEOTIDE SEQUENCE [LARGE SCALE GENOMIC DNA]</scope>
</reference>
<evidence type="ECO:0000313" key="2">
    <source>
        <dbReference type="Proteomes" id="UP000177167"/>
    </source>
</evidence>
<organism evidence="1 2">
    <name type="scientific">Candidatus Yanofskybacteria bacterium RIFCSPHIGHO2_02_FULL_41_11</name>
    <dbReference type="NCBI Taxonomy" id="1802675"/>
    <lineage>
        <taxon>Bacteria</taxon>
        <taxon>Candidatus Yanofskyibacteriota</taxon>
    </lineage>
</organism>
<protein>
    <recommendedName>
        <fullName evidence="3">GWxTD domain-containing protein</fullName>
    </recommendedName>
</protein>
<dbReference type="PROSITE" id="PS51257">
    <property type="entry name" value="PROKAR_LIPOPROTEIN"/>
    <property type="match status" value="1"/>
</dbReference>
<name>A0A1F8FEE9_9BACT</name>
<dbReference type="EMBL" id="MGJP01000001">
    <property type="protein sequence ID" value="OGN10920.1"/>
    <property type="molecule type" value="Genomic_DNA"/>
</dbReference>